<sequence length="253" mass="28475">MSTEDRYGDLVLVLKDGDQVATTVEENDVITLLDLSGKQIFPEYCQVGLGYHTAKGKFKVTNSVPSNNESISTNLYELLSKYDVLYAIDTNKKVINGVEYCISSRMHLQLELLSPQYWELKLTRLPAYVFTNPTKGEHEEKIGWVQFICSEQLANKNVRIGLVTDHELGYLPLFNRRQKEITGMGLLPENIEFIYASADRDKGSPLNKAIMSCDADSNKLLKQIALGKMNLTDLSESSSSLYEQSGILCPKYN</sequence>
<evidence type="ECO:0000313" key="1">
    <source>
        <dbReference type="EMBL" id="TRY12590.1"/>
    </source>
</evidence>
<dbReference type="OrthoDB" id="7059752at2"/>
<dbReference type="Proteomes" id="UP000318126">
    <property type="component" value="Unassembled WGS sequence"/>
</dbReference>
<dbReference type="EMBL" id="VKGK01000030">
    <property type="protein sequence ID" value="TRY12590.1"/>
    <property type="molecule type" value="Genomic_DNA"/>
</dbReference>
<dbReference type="RefSeq" id="WP_144041902.1">
    <property type="nucleotide sequence ID" value="NZ_BMPL01000029.1"/>
</dbReference>
<comment type="caution">
    <text evidence="1">The sequence shown here is derived from an EMBL/GenBank/DDBJ whole genome shotgun (WGS) entry which is preliminary data.</text>
</comment>
<evidence type="ECO:0000313" key="2">
    <source>
        <dbReference type="Proteomes" id="UP000318126"/>
    </source>
</evidence>
<gene>
    <name evidence="1" type="ORF">FN961_19735</name>
</gene>
<keyword evidence="2" id="KW-1185">Reference proteome</keyword>
<name>A0A553JJF1_SHEHA</name>
<reference evidence="2" key="1">
    <citation type="submission" date="2019-07" db="EMBL/GenBank/DDBJ databases">
        <title>Shewanella sp. YLB-08 draft genomic sequence.</title>
        <authorList>
            <person name="Yu L."/>
        </authorList>
    </citation>
    <scope>NUCLEOTIDE SEQUENCE [LARGE SCALE GENOMIC DNA]</scope>
    <source>
        <strain evidence="2">JCM 20706</strain>
    </source>
</reference>
<dbReference type="AlphaFoldDB" id="A0A553JJF1"/>
<protein>
    <submittedName>
        <fullName evidence="1">Uncharacterized protein</fullName>
    </submittedName>
</protein>
<accession>A0A553JJF1</accession>
<proteinExistence type="predicted"/>
<organism evidence="1 2">
    <name type="scientific">Shewanella hanedai</name>
    <name type="common">Alteromonas hanedai</name>
    <dbReference type="NCBI Taxonomy" id="25"/>
    <lineage>
        <taxon>Bacteria</taxon>
        <taxon>Pseudomonadati</taxon>
        <taxon>Pseudomonadota</taxon>
        <taxon>Gammaproteobacteria</taxon>
        <taxon>Alteromonadales</taxon>
        <taxon>Shewanellaceae</taxon>
        <taxon>Shewanella</taxon>
    </lineage>
</organism>